<organism evidence="1 2">
    <name type="scientific">Actinobacillus minor NM305</name>
    <dbReference type="NCBI Taxonomy" id="637911"/>
    <lineage>
        <taxon>Bacteria</taxon>
        <taxon>Pseudomonadati</taxon>
        <taxon>Pseudomonadota</taxon>
        <taxon>Gammaproteobacteria</taxon>
        <taxon>Pasteurellales</taxon>
        <taxon>Pasteurellaceae</taxon>
        <taxon>Actinobacillus</taxon>
    </lineage>
</organism>
<proteinExistence type="predicted"/>
<sequence>MHIITQWQSLENLAKYHPFYKVLFDYVFQGLKADLSLFGGNESDELYSCYWQSSTMIILDRDVKPLLLLLDKHQDAFCSLIPEIMQSSVRYLLAYPEYTEKLDTDYYVSLGIVEDGGSGIFLVFHKDLVSNHSVLFNLVENNYDPIHD</sequence>
<dbReference type="OrthoDB" id="6614006at2"/>
<evidence type="ECO:0000313" key="1">
    <source>
        <dbReference type="EMBL" id="EER47996.1"/>
    </source>
</evidence>
<comment type="caution">
    <text evidence="1">The sequence shown here is derived from an EMBL/GenBank/DDBJ whole genome shotgun (WGS) entry which is preliminary data.</text>
</comment>
<dbReference type="RefSeq" id="WP_005822457.1">
    <property type="nucleotide sequence ID" value="NZ_ACQL01000041.1"/>
</dbReference>
<name>C5RZC8_9PAST</name>
<dbReference type="EMBL" id="ACQL01000041">
    <property type="protein sequence ID" value="EER47996.1"/>
    <property type="molecule type" value="Genomic_DNA"/>
</dbReference>
<dbReference type="Proteomes" id="UP000005532">
    <property type="component" value="Unassembled WGS sequence"/>
</dbReference>
<gene>
    <name evidence="1" type="ORF">AM305_05110</name>
</gene>
<protein>
    <submittedName>
        <fullName evidence="1">Uncharacterized protein</fullName>
    </submittedName>
</protein>
<evidence type="ECO:0000313" key="2">
    <source>
        <dbReference type="Proteomes" id="UP000005532"/>
    </source>
</evidence>
<dbReference type="AlphaFoldDB" id="C5RZC8"/>
<accession>C5RZC8</accession>
<reference evidence="1 2" key="1">
    <citation type="journal article" date="2010" name="Vet. Microbiol.">
        <title>Production of haemolysins by strains of the Actinobacillus minor/porcitonsillarum complex.</title>
        <authorList>
            <person name="Arya G."/>
            <person name="Niven D.F."/>
        </authorList>
    </citation>
    <scope>NUCLEOTIDE SEQUENCE [LARGE SCALE GENOMIC DNA]</scope>
    <source>
        <strain evidence="1 2">NM305</strain>
    </source>
</reference>